<organism evidence="2 3">
    <name type="scientific">Methanocaldococcus lauensis</name>
    <dbReference type="NCBI Taxonomy" id="2546128"/>
    <lineage>
        <taxon>Archaea</taxon>
        <taxon>Methanobacteriati</taxon>
        <taxon>Methanobacteriota</taxon>
        <taxon>Methanomada group</taxon>
        <taxon>Methanococci</taxon>
        <taxon>Methanococcales</taxon>
        <taxon>Methanocaldococcaceae</taxon>
        <taxon>Methanocaldococcus</taxon>
    </lineage>
</organism>
<dbReference type="EMBL" id="LR792632">
    <property type="protein sequence ID" value="CAB3288854.1"/>
    <property type="molecule type" value="Genomic_DNA"/>
</dbReference>
<feature type="transmembrane region" description="Helical" evidence="1">
    <location>
        <begin position="126"/>
        <end position="143"/>
    </location>
</feature>
<sequence length="150" mass="17378">MKNSYAEYNAVNITIKNVSSGEIIYQEIFPCTTNFYESKTVNGINITINYTNRYYVPYNNTLNDYVIIWYGDTIHGVEGLKIYLGKSFLTNSKFYNDTRGGYRLTICAINYNFNTPNTNNNTKAPIPLNVYLLIFAFLTYIVYRKSKNLT</sequence>
<evidence type="ECO:0000256" key="1">
    <source>
        <dbReference type="SAM" id="Phobius"/>
    </source>
</evidence>
<name>A0A8D6PVQ8_9EURY</name>
<keyword evidence="3" id="KW-1185">Reference proteome</keyword>
<protein>
    <submittedName>
        <fullName evidence="2">Uncharacterized protein</fullName>
    </submittedName>
</protein>
<keyword evidence="1" id="KW-1133">Transmembrane helix</keyword>
<evidence type="ECO:0000313" key="2">
    <source>
        <dbReference type="EMBL" id="CAB3288854.1"/>
    </source>
</evidence>
<evidence type="ECO:0000313" key="3">
    <source>
        <dbReference type="Proteomes" id="UP000679213"/>
    </source>
</evidence>
<keyword evidence="1" id="KW-0472">Membrane</keyword>
<dbReference type="RefSeq" id="WP_214399310.1">
    <property type="nucleotide sequence ID" value="NZ_LR792632.1"/>
</dbReference>
<dbReference type="GeneID" id="65883733"/>
<dbReference type="KEGG" id="mesg:MLAUSG7_0932"/>
<dbReference type="AlphaFoldDB" id="A0A8D6PVQ8"/>
<reference evidence="2 3" key="1">
    <citation type="submission" date="2020-04" db="EMBL/GenBank/DDBJ databases">
        <authorList>
            <consortium name="Genoscope - CEA"/>
            <person name="William W."/>
        </authorList>
    </citation>
    <scope>NUCLEOTIDE SEQUENCE [LARGE SCALE GENOMIC DNA]</scope>
    <source>
        <strain evidence="2 3">SG7</strain>
    </source>
</reference>
<proteinExistence type="predicted"/>
<gene>
    <name evidence="2" type="ORF">MLAUSG7_0932</name>
</gene>
<accession>A0A8D6PVQ8</accession>
<keyword evidence="1" id="KW-0812">Transmembrane</keyword>
<dbReference type="Proteomes" id="UP000679213">
    <property type="component" value="Chromosome I"/>
</dbReference>